<dbReference type="Proteomes" id="UP000757232">
    <property type="component" value="Unassembled WGS sequence"/>
</dbReference>
<gene>
    <name evidence="2" type="ORF">A7U60_g6001</name>
</gene>
<keyword evidence="3" id="KW-1185">Reference proteome</keyword>
<proteinExistence type="predicted"/>
<protein>
    <submittedName>
        <fullName evidence="2">Uncharacterized protein</fullName>
    </submittedName>
</protein>
<dbReference type="EMBL" id="LNZH02000198">
    <property type="protein sequence ID" value="OCB86828.1"/>
    <property type="molecule type" value="Genomic_DNA"/>
</dbReference>
<comment type="caution">
    <text evidence="2">The sequence shown here is derived from an EMBL/GenBank/DDBJ whole genome shotgun (WGS) entry which is preliminary data.</text>
</comment>
<reference evidence="2" key="1">
    <citation type="submission" date="2016-06" db="EMBL/GenBank/DDBJ databases">
        <title>Draft Genome sequence of the fungus Inonotus baumii.</title>
        <authorList>
            <person name="Zhu H."/>
            <person name="Lin W."/>
        </authorList>
    </citation>
    <scope>NUCLEOTIDE SEQUENCE</scope>
    <source>
        <strain evidence="2">821</strain>
    </source>
</reference>
<organism evidence="2 3">
    <name type="scientific">Sanghuangporus baumii</name>
    <name type="common">Phellinus baumii</name>
    <dbReference type="NCBI Taxonomy" id="108892"/>
    <lineage>
        <taxon>Eukaryota</taxon>
        <taxon>Fungi</taxon>
        <taxon>Dikarya</taxon>
        <taxon>Basidiomycota</taxon>
        <taxon>Agaricomycotina</taxon>
        <taxon>Agaricomycetes</taxon>
        <taxon>Hymenochaetales</taxon>
        <taxon>Hymenochaetaceae</taxon>
        <taxon>Sanghuangporus</taxon>
    </lineage>
</organism>
<feature type="transmembrane region" description="Helical" evidence="1">
    <location>
        <begin position="277"/>
        <end position="300"/>
    </location>
</feature>
<evidence type="ECO:0000313" key="2">
    <source>
        <dbReference type="EMBL" id="OCB86828.1"/>
    </source>
</evidence>
<feature type="transmembrane region" description="Helical" evidence="1">
    <location>
        <begin position="84"/>
        <end position="105"/>
    </location>
</feature>
<evidence type="ECO:0000313" key="3">
    <source>
        <dbReference type="Proteomes" id="UP000757232"/>
    </source>
</evidence>
<keyword evidence="1" id="KW-0472">Membrane</keyword>
<sequence length="372" mass="41271">MKLYAGTQLQSFFFPVRNLTNVTNDSDEAYHFSSLILGPGSGNPGNKSVLISIYFFLQIFGGHVGVPAILLTLFLKKGIRRHPLLINFLVTWVLYATAFCLLLYLGKQFGPEPPVGLCLSQASLIYGAAVMCSSAGLVFVINIWIGLNALSRTQPSFNVQKWRDYLVSRFIPLEFYFASFEASNSDVEDLIATPYILFVVFTVAMAAVGSAYPRFVTREQYFFYCTINLQVVDLVPGCSGLVLICVMVFEALIGMKLYQMNSASARMKLNSAPPLSLIIRVLVFSSYSILSLLACIGFWSQQGDDAPYIIQASLPTVAFIVFGTQSDILETWGINAFWRKVRSKKTLPQAQKPLPLATRSLTTPRHERIGAD</sequence>
<name>A0A9Q5HVL5_SANBA</name>
<keyword evidence="1" id="KW-1133">Transmembrane helix</keyword>
<dbReference type="AlphaFoldDB" id="A0A9Q5HVL5"/>
<dbReference type="OrthoDB" id="3046318at2759"/>
<feature type="transmembrane region" description="Helical" evidence="1">
    <location>
        <begin position="195"/>
        <end position="214"/>
    </location>
</feature>
<keyword evidence="1" id="KW-0812">Transmembrane</keyword>
<accession>A0A9Q5HVL5</accession>
<feature type="transmembrane region" description="Helical" evidence="1">
    <location>
        <begin position="125"/>
        <end position="147"/>
    </location>
</feature>
<feature type="transmembrane region" description="Helical" evidence="1">
    <location>
        <begin position="51"/>
        <end position="75"/>
    </location>
</feature>
<feature type="transmembrane region" description="Helical" evidence="1">
    <location>
        <begin position="234"/>
        <end position="257"/>
    </location>
</feature>
<evidence type="ECO:0000256" key="1">
    <source>
        <dbReference type="SAM" id="Phobius"/>
    </source>
</evidence>